<keyword evidence="3" id="KW-1185">Reference proteome</keyword>
<accession>A0A1G7N701</accession>
<dbReference type="AlphaFoldDB" id="A0A1G7N701"/>
<dbReference type="RefSeq" id="WP_091157239.1">
    <property type="nucleotide sequence ID" value="NZ_FNAI01000025.1"/>
</dbReference>
<evidence type="ECO:0000256" key="1">
    <source>
        <dbReference type="SAM" id="Phobius"/>
    </source>
</evidence>
<proteinExistence type="predicted"/>
<keyword evidence="1" id="KW-0812">Transmembrane</keyword>
<name>A0A1G7N701_9SPHI</name>
<sequence length="151" mass="17037">MFRKLHSNRDPRDTLFRELKKEFSVYFGKAESGITASLRRYPKQAYGAMVVLMLVSLVLSFTIFRHREPAVSVTPAITSVQPGKPTEMLSPVSSGFGQILRTTFTLRQTLELKQQIDTLLTKRSLTAADSTRLATALDRLQHLQQSITIKP</sequence>
<dbReference type="Proteomes" id="UP000199072">
    <property type="component" value="Unassembled WGS sequence"/>
</dbReference>
<keyword evidence="1" id="KW-0472">Membrane</keyword>
<protein>
    <submittedName>
        <fullName evidence="2">Uncharacterized protein</fullName>
    </submittedName>
</protein>
<feature type="transmembrane region" description="Helical" evidence="1">
    <location>
        <begin position="45"/>
        <end position="64"/>
    </location>
</feature>
<evidence type="ECO:0000313" key="2">
    <source>
        <dbReference type="EMBL" id="SDF69736.1"/>
    </source>
</evidence>
<organism evidence="2 3">
    <name type="scientific">Mucilaginibacter pineti</name>
    <dbReference type="NCBI Taxonomy" id="1391627"/>
    <lineage>
        <taxon>Bacteria</taxon>
        <taxon>Pseudomonadati</taxon>
        <taxon>Bacteroidota</taxon>
        <taxon>Sphingobacteriia</taxon>
        <taxon>Sphingobacteriales</taxon>
        <taxon>Sphingobacteriaceae</taxon>
        <taxon>Mucilaginibacter</taxon>
    </lineage>
</organism>
<dbReference type="EMBL" id="FNAI01000025">
    <property type="protein sequence ID" value="SDF69736.1"/>
    <property type="molecule type" value="Genomic_DNA"/>
</dbReference>
<reference evidence="2 3" key="1">
    <citation type="submission" date="2016-10" db="EMBL/GenBank/DDBJ databases">
        <authorList>
            <person name="de Groot N.N."/>
        </authorList>
    </citation>
    <scope>NUCLEOTIDE SEQUENCE [LARGE SCALE GENOMIC DNA]</scope>
    <source>
        <strain evidence="2 3">47C3B</strain>
    </source>
</reference>
<dbReference type="STRING" id="1391627.SAMN05216464_1258"/>
<gene>
    <name evidence="2" type="ORF">SAMN05216464_1258</name>
</gene>
<keyword evidence="1" id="KW-1133">Transmembrane helix</keyword>
<evidence type="ECO:0000313" key="3">
    <source>
        <dbReference type="Proteomes" id="UP000199072"/>
    </source>
</evidence>
<dbReference type="OrthoDB" id="796951at2"/>